<accession>A0A0E9VRN8</accession>
<feature type="region of interest" description="Disordered" evidence="1">
    <location>
        <begin position="1"/>
        <end position="24"/>
    </location>
</feature>
<sequence>MVFLPVDTPGSNAISSPPIHGGHL</sequence>
<reference evidence="2" key="2">
    <citation type="journal article" date="2015" name="Fish Shellfish Immunol.">
        <title>Early steps in the European eel (Anguilla anguilla)-Vibrio vulnificus interaction in the gills: Role of the RtxA13 toxin.</title>
        <authorList>
            <person name="Callol A."/>
            <person name="Pajuelo D."/>
            <person name="Ebbesson L."/>
            <person name="Teles M."/>
            <person name="MacKenzie S."/>
            <person name="Amaro C."/>
        </authorList>
    </citation>
    <scope>NUCLEOTIDE SEQUENCE</scope>
</reference>
<evidence type="ECO:0000256" key="1">
    <source>
        <dbReference type="SAM" id="MobiDB-lite"/>
    </source>
</evidence>
<organism evidence="2">
    <name type="scientific">Anguilla anguilla</name>
    <name type="common">European freshwater eel</name>
    <name type="synonym">Muraena anguilla</name>
    <dbReference type="NCBI Taxonomy" id="7936"/>
    <lineage>
        <taxon>Eukaryota</taxon>
        <taxon>Metazoa</taxon>
        <taxon>Chordata</taxon>
        <taxon>Craniata</taxon>
        <taxon>Vertebrata</taxon>
        <taxon>Euteleostomi</taxon>
        <taxon>Actinopterygii</taxon>
        <taxon>Neopterygii</taxon>
        <taxon>Teleostei</taxon>
        <taxon>Anguilliformes</taxon>
        <taxon>Anguillidae</taxon>
        <taxon>Anguilla</taxon>
    </lineage>
</organism>
<proteinExistence type="predicted"/>
<evidence type="ECO:0000313" key="2">
    <source>
        <dbReference type="EMBL" id="JAH80040.1"/>
    </source>
</evidence>
<protein>
    <submittedName>
        <fullName evidence="2">Uncharacterized protein</fullName>
    </submittedName>
</protein>
<dbReference type="AlphaFoldDB" id="A0A0E9VRN8"/>
<reference evidence="2" key="1">
    <citation type="submission" date="2014-11" db="EMBL/GenBank/DDBJ databases">
        <authorList>
            <person name="Amaro Gonzalez C."/>
        </authorList>
    </citation>
    <scope>NUCLEOTIDE SEQUENCE</scope>
</reference>
<name>A0A0E9VRN8_ANGAN</name>
<dbReference type="EMBL" id="GBXM01028537">
    <property type="protein sequence ID" value="JAH80040.1"/>
    <property type="molecule type" value="Transcribed_RNA"/>
</dbReference>